<evidence type="ECO:0000256" key="5">
    <source>
        <dbReference type="ARBA" id="ARBA00022989"/>
    </source>
</evidence>
<keyword evidence="6 8" id="KW-0472">Membrane</keyword>
<dbReference type="PROSITE" id="PS51779">
    <property type="entry name" value="POTRA"/>
    <property type="match status" value="1"/>
</dbReference>
<dbReference type="Pfam" id="PF03799">
    <property type="entry name" value="FtsQ_DivIB_C"/>
    <property type="match status" value="1"/>
</dbReference>
<keyword evidence="4 8" id="KW-0812">Transmembrane</keyword>
<dbReference type="KEGG" id="hcv:FTV88_1759"/>
<proteinExistence type="predicted"/>
<dbReference type="InterPro" id="IPR050487">
    <property type="entry name" value="FtsQ_DivIB"/>
</dbReference>
<evidence type="ECO:0000256" key="8">
    <source>
        <dbReference type="SAM" id="Phobius"/>
    </source>
</evidence>
<keyword evidence="3" id="KW-0132">Cell division</keyword>
<evidence type="ECO:0000259" key="9">
    <source>
        <dbReference type="PROSITE" id="PS51779"/>
    </source>
</evidence>
<gene>
    <name evidence="10" type="ORF">FTV88_1759</name>
</gene>
<keyword evidence="5 8" id="KW-1133">Transmembrane helix</keyword>
<protein>
    <submittedName>
        <fullName evidence="10">FtsQ-type POTRA domain-containing protein</fullName>
    </submittedName>
</protein>
<feature type="domain" description="POTRA" evidence="9">
    <location>
        <begin position="30"/>
        <end position="98"/>
    </location>
</feature>
<feature type="transmembrane region" description="Helical" evidence="8">
    <location>
        <begin position="7"/>
        <end position="25"/>
    </location>
</feature>
<dbReference type="Gene3D" id="3.10.20.310">
    <property type="entry name" value="membrane protein fhac"/>
    <property type="match status" value="1"/>
</dbReference>
<dbReference type="PANTHER" id="PTHR37820">
    <property type="entry name" value="CELL DIVISION PROTEIN DIVIB"/>
    <property type="match status" value="1"/>
</dbReference>
<dbReference type="InterPro" id="IPR013685">
    <property type="entry name" value="POTRA_FtsQ_type"/>
</dbReference>
<dbReference type="InterPro" id="IPR005548">
    <property type="entry name" value="Cell_div_FtsQ/DivIB_C"/>
</dbReference>
<keyword evidence="7" id="KW-0131">Cell cycle</keyword>
<dbReference type="EMBL" id="CP045875">
    <property type="protein sequence ID" value="QGG47857.1"/>
    <property type="molecule type" value="Genomic_DNA"/>
</dbReference>
<dbReference type="PANTHER" id="PTHR37820:SF1">
    <property type="entry name" value="CELL DIVISION PROTEIN FTSQ"/>
    <property type="match status" value="1"/>
</dbReference>
<dbReference type="Pfam" id="PF08478">
    <property type="entry name" value="POTRA_1"/>
    <property type="match status" value="1"/>
</dbReference>
<name>A0A5Q2MYX0_9FIRM</name>
<evidence type="ECO:0000256" key="1">
    <source>
        <dbReference type="ARBA" id="ARBA00004370"/>
    </source>
</evidence>
<evidence type="ECO:0000256" key="4">
    <source>
        <dbReference type="ARBA" id="ARBA00022692"/>
    </source>
</evidence>
<evidence type="ECO:0000313" key="10">
    <source>
        <dbReference type="EMBL" id="QGG47857.1"/>
    </source>
</evidence>
<dbReference type="AlphaFoldDB" id="A0A5Q2MYX0"/>
<dbReference type="Proteomes" id="UP000366051">
    <property type="component" value="Chromosome"/>
</dbReference>
<sequence length="261" mass="29481">MVRRRTNVLAFFFLSLLFLSIYYFIHSPYFGVTKITVDGINLLEEEEVIRLSGVRNGENLWRLDESRIQEQLFFHPHIKDVKVMRKWPSEVRLQIEERKPLAVIAQGASFVLLDSEGIYLKSIDSLRSFRIPVITGIEVTEASGPGQAFRDESISFALNVLMQFPPTLLLRIGELHVGVESRLVLYTTEGIEIRFGVAEHTQEKGEVLQEILNELALSGETNKVRYINVSSPKAPAIKPKVGAQLHGIRSMGITIGDGIYD</sequence>
<organism evidence="10 11">
    <name type="scientific">Heliorestis convoluta</name>
    <dbReference type="NCBI Taxonomy" id="356322"/>
    <lineage>
        <taxon>Bacteria</taxon>
        <taxon>Bacillati</taxon>
        <taxon>Bacillota</taxon>
        <taxon>Clostridia</taxon>
        <taxon>Eubacteriales</taxon>
        <taxon>Heliobacteriaceae</taxon>
        <taxon>Heliorestis</taxon>
    </lineage>
</organism>
<keyword evidence="2" id="KW-1003">Cell membrane</keyword>
<dbReference type="OrthoDB" id="1725168at2"/>
<dbReference type="InterPro" id="IPR034746">
    <property type="entry name" value="POTRA"/>
</dbReference>
<comment type="subcellular location">
    <subcellularLocation>
        <location evidence="1">Membrane</location>
    </subcellularLocation>
</comment>
<evidence type="ECO:0000313" key="11">
    <source>
        <dbReference type="Proteomes" id="UP000366051"/>
    </source>
</evidence>
<evidence type="ECO:0000256" key="2">
    <source>
        <dbReference type="ARBA" id="ARBA00022475"/>
    </source>
</evidence>
<accession>A0A5Q2MYX0</accession>
<dbReference type="GO" id="GO:0051301">
    <property type="term" value="P:cell division"/>
    <property type="evidence" value="ECO:0007669"/>
    <property type="project" value="UniProtKB-KW"/>
</dbReference>
<keyword evidence="11" id="KW-1185">Reference proteome</keyword>
<dbReference type="RefSeq" id="WP_153725155.1">
    <property type="nucleotide sequence ID" value="NZ_CP045875.1"/>
</dbReference>
<reference evidence="11" key="1">
    <citation type="submission" date="2019-11" db="EMBL/GenBank/DDBJ databases">
        <title>Genome sequence of Heliorestis convoluta strain HH, an alkaliphilic and minimalistic phototrophic bacterium from a soda lake in Egypt.</title>
        <authorList>
            <person name="Dewey E.D."/>
            <person name="Stokes L.M."/>
            <person name="Burchell B.M."/>
            <person name="Shaffer K.N."/>
            <person name="Huntington A.M."/>
            <person name="Baker J.M."/>
            <person name="Nadendla S."/>
            <person name="Giglio M.G."/>
            <person name="Touchman J.W."/>
            <person name="Blankenship R.E."/>
            <person name="Madigan M.T."/>
            <person name="Sattley W.M."/>
        </authorList>
    </citation>
    <scope>NUCLEOTIDE SEQUENCE [LARGE SCALE GENOMIC DNA]</scope>
    <source>
        <strain evidence="11">HH</strain>
    </source>
</reference>
<evidence type="ECO:0000256" key="6">
    <source>
        <dbReference type="ARBA" id="ARBA00023136"/>
    </source>
</evidence>
<dbReference type="GO" id="GO:0005886">
    <property type="term" value="C:plasma membrane"/>
    <property type="evidence" value="ECO:0007669"/>
    <property type="project" value="TreeGrafter"/>
</dbReference>
<evidence type="ECO:0000256" key="7">
    <source>
        <dbReference type="ARBA" id="ARBA00023306"/>
    </source>
</evidence>
<evidence type="ECO:0000256" key="3">
    <source>
        <dbReference type="ARBA" id="ARBA00022618"/>
    </source>
</evidence>